<reference evidence="3 4" key="1">
    <citation type="submission" date="2019-07" db="EMBL/GenBank/DDBJ databases">
        <title>New species of Amycolatopsis and Streptomyces.</title>
        <authorList>
            <person name="Duangmal K."/>
            <person name="Teo W.F.A."/>
            <person name="Lipun K."/>
        </authorList>
    </citation>
    <scope>NUCLEOTIDE SEQUENCE [LARGE SCALE GENOMIC DNA]</scope>
    <source>
        <strain evidence="3 4">TISTR 2346</strain>
    </source>
</reference>
<keyword evidence="2" id="KW-0472">Membrane</keyword>
<keyword evidence="2" id="KW-0812">Transmembrane</keyword>
<evidence type="ECO:0000313" key="4">
    <source>
        <dbReference type="Proteomes" id="UP000326979"/>
    </source>
</evidence>
<dbReference type="EMBL" id="VJZE01000002">
    <property type="protein sequence ID" value="MPY38481.1"/>
    <property type="molecule type" value="Genomic_DNA"/>
</dbReference>
<protein>
    <submittedName>
        <fullName evidence="3">Uncharacterized protein</fullName>
    </submittedName>
</protein>
<dbReference type="RefSeq" id="WP_152779168.1">
    <property type="nucleotide sequence ID" value="NZ_BAABEQ010000029.1"/>
</dbReference>
<dbReference type="OrthoDB" id="4318969at2"/>
<feature type="transmembrane region" description="Helical" evidence="2">
    <location>
        <begin position="20"/>
        <end position="42"/>
    </location>
</feature>
<proteinExistence type="predicted"/>
<comment type="caution">
    <text evidence="3">The sequence shown here is derived from an EMBL/GenBank/DDBJ whole genome shotgun (WGS) entry which is preliminary data.</text>
</comment>
<sequence length="230" mass="24525">MERFPTGPRHRRTTSRSTGWRVAVATVVVAVLTAIAGIVAYVTGRSSQPTTASTAASVSPSLPAVDPSPSESAVKDNAVASPPSTSDPVVFAKAAAKVLWTYDTRNTPTQQEQLAGLKTWMTHEEKYNDFPSVSAQIPDPVLWSRMRDQKQYATATVAAGHYPQAFKSALAQDPAAITEAYIYVVTVIGKQKIAWHKGGGGAESRSVTLAVQCRPKTDCALAAIAPRVYP</sequence>
<evidence type="ECO:0000256" key="2">
    <source>
        <dbReference type="SAM" id="Phobius"/>
    </source>
</evidence>
<evidence type="ECO:0000256" key="1">
    <source>
        <dbReference type="SAM" id="MobiDB-lite"/>
    </source>
</evidence>
<organism evidence="3 4">
    <name type="scientific">Streptomyces phyllanthi</name>
    <dbReference type="NCBI Taxonomy" id="1803180"/>
    <lineage>
        <taxon>Bacteria</taxon>
        <taxon>Bacillati</taxon>
        <taxon>Actinomycetota</taxon>
        <taxon>Actinomycetes</taxon>
        <taxon>Kitasatosporales</taxon>
        <taxon>Streptomycetaceae</taxon>
        <taxon>Streptomyces</taxon>
    </lineage>
</organism>
<keyword evidence="2" id="KW-1133">Transmembrane helix</keyword>
<feature type="region of interest" description="Disordered" evidence="1">
    <location>
        <begin position="49"/>
        <end position="86"/>
    </location>
</feature>
<feature type="compositionally biased region" description="Low complexity" evidence="1">
    <location>
        <begin position="49"/>
        <end position="70"/>
    </location>
</feature>
<gene>
    <name evidence="3" type="ORF">FNH04_00425</name>
</gene>
<dbReference type="AlphaFoldDB" id="A0A5N8VTB1"/>
<dbReference type="Proteomes" id="UP000326979">
    <property type="component" value="Unassembled WGS sequence"/>
</dbReference>
<evidence type="ECO:0000313" key="3">
    <source>
        <dbReference type="EMBL" id="MPY38481.1"/>
    </source>
</evidence>
<accession>A0A5N8VTB1</accession>
<name>A0A5N8VTB1_9ACTN</name>
<keyword evidence="4" id="KW-1185">Reference proteome</keyword>